<dbReference type="InterPro" id="IPR001296">
    <property type="entry name" value="Glyco_trans_1"/>
</dbReference>
<dbReference type="InterPro" id="IPR028098">
    <property type="entry name" value="Glyco_trans_4-like_N"/>
</dbReference>
<dbReference type="AlphaFoldDB" id="I3X495"/>
<evidence type="ECO:0000256" key="1">
    <source>
        <dbReference type="SAM" id="MobiDB-lite"/>
    </source>
</evidence>
<evidence type="ECO:0000259" key="3">
    <source>
        <dbReference type="Pfam" id="PF13439"/>
    </source>
</evidence>
<dbReference type="Pfam" id="PF00534">
    <property type="entry name" value="Glycos_transf_1"/>
    <property type="match status" value="1"/>
</dbReference>
<feature type="region of interest" description="Disordered" evidence="1">
    <location>
        <begin position="371"/>
        <end position="409"/>
    </location>
</feature>
<dbReference type="InterPro" id="IPR050194">
    <property type="entry name" value="Glycosyltransferase_grp1"/>
</dbReference>
<sequence length="409" mass="45679">MKVAQIAPLAERVPPKLYGGTERIVYCLTEELVRLGHDVTLFASGDSLTSAELVPCSDVALRLNPDVTDFLPHHVVMLEEVRRRAREFDVLHFHIDLLHFPLVRDFADRTVTTLHTRLDLMDLQPFYRLFTDIPVVSISDDQRRPIPPINWRGTVYHGLDEAVLPFTEKPAGNYLAFLGRISPEKGPERAIDIATQAGMPLKIAAKVDKADRAYWESVVEPLVASHPNVEFIGEIDEHQKADFLGNAAALLFPINWPEPFGLVMIEAMACGTPVLGFRYGSAPEVIEDGVSGILVDWVEEAVGRMDEVLSLDRRLVREAFERRFTTERMTRDYLEIYRKLPGVRTETSATRAAASDRIGLEVAQQPWRNSVEQVPRLGDRTNSSDAIPVALEGSKTIGTERPGGGRPGQ</sequence>
<dbReference type="Proteomes" id="UP000006180">
    <property type="component" value="Chromosome"/>
</dbReference>
<protein>
    <submittedName>
        <fullName evidence="4">Putative sugar transferase</fullName>
    </submittedName>
</protein>
<dbReference type="Gene3D" id="3.40.50.2000">
    <property type="entry name" value="Glycogen Phosphorylase B"/>
    <property type="match status" value="2"/>
</dbReference>
<evidence type="ECO:0000313" key="4">
    <source>
        <dbReference type="EMBL" id="AFL50701.1"/>
    </source>
</evidence>
<proteinExistence type="predicted"/>
<dbReference type="PANTHER" id="PTHR45947:SF13">
    <property type="entry name" value="TRANSFERASE"/>
    <property type="match status" value="1"/>
</dbReference>
<organism evidence="4 5">
    <name type="scientific">Sinorhizobium fredii (strain USDA 257)</name>
    <dbReference type="NCBI Taxonomy" id="1185652"/>
    <lineage>
        <taxon>Bacteria</taxon>
        <taxon>Pseudomonadati</taxon>
        <taxon>Pseudomonadota</taxon>
        <taxon>Alphaproteobacteria</taxon>
        <taxon>Hyphomicrobiales</taxon>
        <taxon>Rhizobiaceae</taxon>
        <taxon>Sinorhizobium/Ensifer group</taxon>
        <taxon>Sinorhizobium</taxon>
    </lineage>
</organism>
<gene>
    <name evidence="4" type="ORF">USDA257_c21190</name>
</gene>
<dbReference type="RefSeq" id="WP_014762871.1">
    <property type="nucleotide sequence ID" value="NC_018000.1"/>
</dbReference>
<dbReference type="SUPFAM" id="SSF53756">
    <property type="entry name" value="UDP-Glycosyltransferase/glycogen phosphorylase"/>
    <property type="match status" value="1"/>
</dbReference>
<dbReference type="EMBL" id="CP003563">
    <property type="protein sequence ID" value="AFL50701.1"/>
    <property type="molecule type" value="Genomic_DNA"/>
</dbReference>
<name>I3X495_SINF2</name>
<dbReference type="CDD" id="cd03802">
    <property type="entry name" value="GT4_AviGT4-like"/>
    <property type="match status" value="1"/>
</dbReference>
<dbReference type="Pfam" id="PF13439">
    <property type="entry name" value="Glyco_transf_4"/>
    <property type="match status" value="1"/>
</dbReference>
<evidence type="ECO:0000313" key="5">
    <source>
        <dbReference type="Proteomes" id="UP000006180"/>
    </source>
</evidence>
<dbReference type="HOGENOM" id="CLU_042257_1_0_5"/>
<dbReference type="PANTHER" id="PTHR45947">
    <property type="entry name" value="SULFOQUINOVOSYL TRANSFERASE SQD2"/>
    <property type="match status" value="1"/>
</dbReference>
<dbReference type="PATRIC" id="fig|1185652.3.peg.2186"/>
<dbReference type="GO" id="GO:0016757">
    <property type="term" value="F:glycosyltransferase activity"/>
    <property type="evidence" value="ECO:0007669"/>
    <property type="project" value="InterPro"/>
</dbReference>
<evidence type="ECO:0000259" key="2">
    <source>
        <dbReference type="Pfam" id="PF00534"/>
    </source>
</evidence>
<feature type="domain" description="Glycosyltransferase subfamily 4-like N-terminal" evidence="3">
    <location>
        <begin position="18"/>
        <end position="125"/>
    </location>
</feature>
<feature type="domain" description="Glycosyl transferase family 1" evidence="2">
    <location>
        <begin position="172"/>
        <end position="312"/>
    </location>
</feature>
<keyword evidence="4" id="KW-0808">Transferase</keyword>
<reference evidence="4 5" key="1">
    <citation type="journal article" date="2012" name="J. Bacteriol.">
        <title>Complete genome sequence of the broad-host-range strain Sinorhizobium fredii USDA257.</title>
        <authorList>
            <person name="Schuldes J."/>
            <person name="Rodriguez Orbegoso M."/>
            <person name="Schmeisser C."/>
            <person name="Krishnan H.B."/>
            <person name="Daniel R."/>
            <person name="Streit W.R."/>
        </authorList>
    </citation>
    <scope>NUCLEOTIDE SEQUENCE [LARGE SCALE GENOMIC DNA]</scope>
    <source>
        <strain evidence="4 5">USDA 257</strain>
    </source>
</reference>
<dbReference type="eggNOG" id="COG0438">
    <property type="taxonomic scope" value="Bacteria"/>
</dbReference>
<dbReference type="KEGG" id="sfd:USDA257_c21190"/>
<dbReference type="STRING" id="1185652.USDA257_c21190"/>
<accession>I3X495</accession>